<accession>A0ABY6UUF2</accession>
<comment type="caution">
    <text evidence="1">The sequence shown here is derived from an EMBL/GenBank/DDBJ whole genome shotgun (WGS) entry which is preliminary data.</text>
</comment>
<dbReference type="Proteomes" id="UP000766486">
    <property type="component" value="Unassembled WGS sequence"/>
</dbReference>
<evidence type="ECO:0000313" key="2">
    <source>
        <dbReference type="Proteomes" id="UP000766486"/>
    </source>
</evidence>
<keyword evidence="2" id="KW-1185">Reference proteome</keyword>
<reference evidence="1 2" key="1">
    <citation type="submission" date="2019-06" db="EMBL/GenBank/DDBJ databases">
        <authorList>
            <person name="Broberg M."/>
        </authorList>
    </citation>
    <scope>NUCLEOTIDE SEQUENCE [LARGE SCALE GENOMIC DNA]</scope>
</reference>
<organism evidence="1 2">
    <name type="scientific">Bionectria ochroleuca</name>
    <name type="common">Gliocladium roseum</name>
    <dbReference type="NCBI Taxonomy" id="29856"/>
    <lineage>
        <taxon>Eukaryota</taxon>
        <taxon>Fungi</taxon>
        <taxon>Dikarya</taxon>
        <taxon>Ascomycota</taxon>
        <taxon>Pezizomycotina</taxon>
        <taxon>Sordariomycetes</taxon>
        <taxon>Hypocreomycetidae</taxon>
        <taxon>Hypocreales</taxon>
        <taxon>Bionectriaceae</taxon>
        <taxon>Clonostachys</taxon>
    </lineage>
</organism>
<sequence>MTRSSLLKPLAAVKSLSGLGSGSALAALTNPGASALPVRANSSQSIDEASRALSLVLGLARISTKTYSADLALLETFNGAGARVATDSKTCGRGKHIPDFQVPRSASFVAQYQHWLWGLLCPSHRRILPWAQLFVRTHKADPEIWRGLPSGRLSQT</sequence>
<dbReference type="EMBL" id="CABFNS010000867">
    <property type="protein sequence ID" value="VUC33598.1"/>
    <property type="molecule type" value="Genomic_DNA"/>
</dbReference>
<name>A0ABY6UUF2_BIOOC</name>
<gene>
    <name evidence="1" type="ORF">CLO192961_LOCUS355974</name>
</gene>
<protein>
    <submittedName>
        <fullName evidence="1">Uncharacterized protein</fullName>
    </submittedName>
</protein>
<evidence type="ECO:0000313" key="1">
    <source>
        <dbReference type="EMBL" id="VUC33598.1"/>
    </source>
</evidence>
<proteinExistence type="predicted"/>